<dbReference type="InterPro" id="IPR029058">
    <property type="entry name" value="AB_hydrolase_fold"/>
</dbReference>
<dbReference type="InterPro" id="IPR050266">
    <property type="entry name" value="AB_hydrolase_sf"/>
</dbReference>
<dbReference type="AlphaFoldDB" id="A0A482TFB2"/>
<proteinExistence type="inferred from homology"/>
<name>A0A482TFB2_9EURY</name>
<comment type="similarity">
    <text evidence="1">Belongs to the peptidase S33 family.</text>
</comment>
<dbReference type="GO" id="GO:0006508">
    <property type="term" value="P:proteolysis"/>
    <property type="evidence" value="ECO:0007669"/>
    <property type="project" value="InterPro"/>
</dbReference>
<organism evidence="4 5">
    <name type="scientific">Halogeometricum borinquense</name>
    <dbReference type="NCBI Taxonomy" id="60847"/>
    <lineage>
        <taxon>Archaea</taxon>
        <taxon>Methanobacteriati</taxon>
        <taxon>Methanobacteriota</taxon>
        <taxon>Stenosarchaea group</taxon>
        <taxon>Halobacteria</taxon>
        <taxon>Halobacteriales</taxon>
        <taxon>Haloferacaceae</taxon>
        <taxon>Halogeometricum</taxon>
    </lineage>
</organism>
<dbReference type="Proteomes" id="UP000294028">
    <property type="component" value="Unassembled WGS sequence"/>
</dbReference>
<evidence type="ECO:0000256" key="1">
    <source>
        <dbReference type="ARBA" id="ARBA00010088"/>
    </source>
</evidence>
<dbReference type="InterPro" id="IPR002410">
    <property type="entry name" value="Peptidase_S33"/>
</dbReference>
<evidence type="ECO:0000256" key="2">
    <source>
        <dbReference type="ARBA" id="ARBA00022801"/>
    </source>
</evidence>
<dbReference type="Pfam" id="PF12697">
    <property type="entry name" value="Abhydrolase_6"/>
    <property type="match status" value="1"/>
</dbReference>
<gene>
    <name evidence="4" type="ORF">ELS19_12845</name>
</gene>
<comment type="caution">
    <text evidence="4">The sequence shown here is derived from an EMBL/GenBank/DDBJ whole genome shotgun (WGS) entry which is preliminary data.</text>
</comment>
<evidence type="ECO:0000313" key="4">
    <source>
        <dbReference type="EMBL" id="RYJ15442.1"/>
    </source>
</evidence>
<accession>A0A482TFB2</accession>
<dbReference type="PRINTS" id="PR00793">
    <property type="entry name" value="PROAMNOPTASE"/>
</dbReference>
<reference evidence="4 5" key="1">
    <citation type="submission" date="2018-12" db="EMBL/GenBank/DDBJ databases">
        <title>Genome analysis provides insights into bioremediation potentialities of Halogeometricum borinquense strain N11.</title>
        <authorList>
            <person name="Najjari A."/>
            <person name="Youssef N."/>
            <person name="Fhoula I."/>
            <person name="Ben Dhia O."/>
            <person name="Mahjoubi M."/>
            <person name="Ouzari H.I."/>
            <person name="Cherif A."/>
        </authorList>
    </citation>
    <scope>NUCLEOTIDE SEQUENCE [LARGE SCALE GENOMIC DNA]</scope>
    <source>
        <strain evidence="4 5">N11</strain>
    </source>
</reference>
<dbReference type="EMBL" id="RZHH01000002">
    <property type="protein sequence ID" value="RYJ15442.1"/>
    <property type="molecule type" value="Genomic_DNA"/>
</dbReference>
<evidence type="ECO:0000313" key="5">
    <source>
        <dbReference type="Proteomes" id="UP000294028"/>
    </source>
</evidence>
<dbReference type="PANTHER" id="PTHR43798:SF31">
    <property type="entry name" value="AB HYDROLASE SUPERFAMILY PROTEIN YCLE"/>
    <property type="match status" value="1"/>
</dbReference>
<protein>
    <submittedName>
        <fullName evidence="4">Alpha/beta hydrolase</fullName>
    </submittedName>
</protein>
<keyword evidence="2 4" id="KW-0378">Hydrolase</keyword>
<dbReference type="GO" id="GO:0008233">
    <property type="term" value="F:peptidase activity"/>
    <property type="evidence" value="ECO:0007669"/>
    <property type="project" value="InterPro"/>
</dbReference>
<feature type="domain" description="AB hydrolase-1" evidence="3">
    <location>
        <begin position="23"/>
        <end position="246"/>
    </location>
</feature>
<sequence>MKTVTSADGTSIGYERHGEGPSLILLHGGSGTRQHWDALRPHLTDDFTLSIPDRRGRGESGDGDKYDLSREVADLRALVEAVDGPTTVFGHSFGGLVALAAASDISLDRLVLYEPALLVGDHRGDDLASRMESRLNAGQRQDAMRLFLEEAGGIPDVEQLPWWPEEAGLSLAETVVRENYEVEAYELPAEPDIDVPTLLLTGEYGPAHLRDAVFELDERLSDSRVVEFDGVGHVATQSEPELVADAVRRFAYGD</sequence>
<dbReference type="GO" id="GO:0016020">
    <property type="term" value="C:membrane"/>
    <property type="evidence" value="ECO:0007669"/>
    <property type="project" value="TreeGrafter"/>
</dbReference>
<dbReference type="InterPro" id="IPR000073">
    <property type="entry name" value="AB_hydrolase_1"/>
</dbReference>
<dbReference type="Gene3D" id="3.40.50.1820">
    <property type="entry name" value="alpha/beta hydrolase"/>
    <property type="match status" value="1"/>
</dbReference>
<dbReference type="PANTHER" id="PTHR43798">
    <property type="entry name" value="MONOACYLGLYCEROL LIPASE"/>
    <property type="match status" value="1"/>
</dbReference>
<dbReference type="SUPFAM" id="SSF53474">
    <property type="entry name" value="alpha/beta-Hydrolases"/>
    <property type="match status" value="1"/>
</dbReference>
<dbReference type="RefSeq" id="WP_129785794.1">
    <property type="nucleotide sequence ID" value="NZ_RZHH01000002.1"/>
</dbReference>
<evidence type="ECO:0000259" key="3">
    <source>
        <dbReference type="Pfam" id="PF12697"/>
    </source>
</evidence>